<feature type="transmembrane region" description="Helical" evidence="1">
    <location>
        <begin position="84"/>
        <end position="99"/>
    </location>
</feature>
<keyword evidence="1" id="KW-0472">Membrane</keyword>
<dbReference type="Proteomes" id="UP000178880">
    <property type="component" value="Unassembled WGS sequence"/>
</dbReference>
<comment type="caution">
    <text evidence="2">The sequence shown here is derived from an EMBL/GenBank/DDBJ whole genome shotgun (WGS) entry which is preliminary data.</text>
</comment>
<evidence type="ECO:0000256" key="1">
    <source>
        <dbReference type="SAM" id="Phobius"/>
    </source>
</evidence>
<organism evidence="2 3">
    <name type="scientific">Candidatus Liptonbacteria bacterium RIFCSPLOWO2_01_FULL_52_25</name>
    <dbReference type="NCBI Taxonomy" id="1798650"/>
    <lineage>
        <taxon>Bacteria</taxon>
        <taxon>Candidatus Liptoniibacteriota</taxon>
    </lineage>
</organism>
<feature type="transmembrane region" description="Helical" evidence="1">
    <location>
        <begin position="105"/>
        <end position="122"/>
    </location>
</feature>
<dbReference type="AlphaFoldDB" id="A0A1G2CFS9"/>
<feature type="transmembrane region" description="Helical" evidence="1">
    <location>
        <begin position="25"/>
        <end position="46"/>
    </location>
</feature>
<feature type="transmembrane region" description="Helical" evidence="1">
    <location>
        <begin position="143"/>
        <end position="160"/>
    </location>
</feature>
<name>A0A1G2CFS9_9BACT</name>
<evidence type="ECO:0000313" key="2">
    <source>
        <dbReference type="EMBL" id="OGY99599.1"/>
    </source>
</evidence>
<evidence type="ECO:0000313" key="3">
    <source>
        <dbReference type="Proteomes" id="UP000178880"/>
    </source>
</evidence>
<dbReference type="STRING" id="1798650.A2945_03055"/>
<keyword evidence="1" id="KW-0812">Transmembrane</keyword>
<feature type="transmembrane region" description="Helical" evidence="1">
    <location>
        <begin position="273"/>
        <end position="290"/>
    </location>
</feature>
<accession>A0A1G2CFS9</accession>
<protein>
    <submittedName>
        <fullName evidence="2">Uncharacterized protein</fullName>
    </submittedName>
</protein>
<gene>
    <name evidence="2" type="ORF">A2945_03055</name>
</gene>
<keyword evidence="1" id="KW-1133">Transmembrane helix</keyword>
<feature type="transmembrane region" description="Helical" evidence="1">
    <location>
        <begin position="52"/>
        <end position="72"/>
    </location>
</feature>
<dbReference type="EMBL" id="MHLA01000014">
    <property type="protein sequence ID" value="OGY99599.1"/>
    <property type="molecule type" value="Genomic_DNA"/>
</dbReference>
<proteinExistence type="predicted"/>
<feature type="transmembrane region" description="Helical" evidence="1">
    <location>
        <begin position="296"/>
        <end position="317"/>
    </location>
</feature>
<sequence>MEGKIPSQNLIRQINPEAPKVDPGLYRALTVDALGVLAALGVGYVYQGFLGGSFGIAILLGAVGLYGTFTALQAFLNKGVSHRLLVLLLEVVALLALFYKTDIRLLGAGAVVLFALLAWGDVNGRRTLDNGLRIHFFKVAFPVLKKFVTAMAIVLVLLYVPQWDQNRLFISENSFQVFYDWASGLVNKIYPTVNVTSSFGNLVESVARLQLQDDATFKALPPASQGAALKQVADELTKALGEWMGITISATDLTSGVMYKFITGKIAGLRTDLGNWFLFAWGVILFFVVRGFGLPFYLVISVFVFIVYQILLASGFIHITGESRTHEAISY</sequence>
<reference evidence="2 3" key="1">
    <citation type="journal article" date="2016" name="Nat. Commun.">
        <title>Thousands of microbial genomes shed light on interconnected biogeochemical processes in an aquifer system.</title>
        <authorList>
            <person name="Anantharaman K."/>
            <person name="Brown C.T."/>
            <person name="Hug L.A."/>
            <person name="Sharon I."/>
            <person name="Castelle C.J."/>
            <person name="Probst A.J."/>
            <person name="Thomas B.C."/>
            <person name="Singh A."/>
            <person name="Wilkins M.J."/>
            <person name="Karaoz U."/>
            <person name="Brodie E.L."/>
            <person name="Williams K.H."/>
            <person name="Hubbard S.S."/>
            <person name="Banfield J.F."/>
        </authorList>
    </citation>
    <scope>NUCLEOTIDE SEQUENCE [LARGE SCALE GENOMIC DNA]</scope>
</reference>